<dbReference type="WBParaSite" id="PSU_v2.g5058.t1">
    <property type="protein sequence ID" value="PSU_v2.g5058.t1"/>
    <property type="gene ID" value="PSU_v2.g5058"/>
</dbReference>
<organism evidence="1 2">
    <name type="scientific">Panagrolaimus superbus</name>
    <dbReference type="NCBI Taxonomy" id="310955"/>
    <lineage>
        <taxon>Eukaryota</taxon>
        <taxon>Metazoa</taxon>
        <taxon>Ecdysozoa</taxon>
        <taxon>Nematoda</taxon>
        <taxon>Chromadorea</taxon>
        <taxon>Rhabditida</taxon>
        <taxon>Tylenchina</taxon>
        <taxon>Panagrolaimomorpha</taxon>
        <taxon>Panagrolaimoidea</taxon>
        <taxon>Panagrolaimidae</taxon>
        <taxon>Panagrolaimus</taxon>
    </lineage>
</organism>
<protein>
    <submittedName>
        <fullName evidence="2">Uncharacterized protein</fullName>
    </submittedName>
</protein>
<dbReference type="AlphaFoldDB" id="A0A914YZK5"/>
<evidence type="ECO:0000313" key="1">
    <source>
        <dbReference type="Proteomes" id="UP000887577"/>
    </source>
</evidence>
<name>A0A914YZK5_9BILA</name>
<accession>A0A914YZK5</accession>
<dbReference type="Proteomes" id="UP000887577">
    <property type="component" value="Unplaced"/>
</dbReference>
<reference evidence="2" key="1">
    <citation type="submission" date="2022-11" db="UniProtKB">
        <authorList>
            <consortium name="WormBaseParasite"/>
        </authorList>
    </citation>
    <scope>IDENTIFICATION</scope>
</reference>
<keyword evidence="1" id="KW-1185">Reference proteome</keyword>
<sequence>MRKPYTSEETFEILPHLKFSNKFRFLILKDVSYFEPIGFCEFLKNILSDETGFVTVLDHEMEKNAKDFAINFVKRELQKFLPDMKFDIH</sequence>
<evidence type="ECO:0000313" key="2">
    <source>
        <dbReference type="WBParaSite" id="PSU_v2.g5058.t1"/>
    </source>
</evidence>
<proteinExistence type="predicted"/>